<sequence length="106" mass="11627">MLTDSITFKTLPAGFQSIAKGLTNGKLRVDFRHLLLSLCLNLGPLLTIVADILFDFDPTGDVEPSLLKLSRNTSDIALQAMDGPYMWNHEWSSAIQRISQGTPPIG</sequence>
<dbReference type="Pfam" id="PF19274">
    <property type="entry name" value="PI4K_N"/>
    <property type="match status" value="2"/>
</dbReference>
<dbReference type="InterPro" id="IPR045495">
    <property type="entry name" value="PI4K_N"/>
</dbReference>
<evidence type="ECO:0000313" key="4">
    <source>
        <dbReference type="Proteomes" id="UP001151760"/>
    </source>
</evidence>
<proteinExistence type="inferred from homology"/>
<keyword evidence="4" id="KW-1185">Reference proteome</keyword>
<feature type="domain" description="PI4-kinase N-terminal" evidence="2">
    <location>
        <begin position="8"/>
        <end position="72"/>
    </location>
</feature>
<evidence type="ECO:0000313" key="3">
    <source>
        <dbReference type="EMBL" id="GJT30338.1"/>
    </source>
</evidence>
<gene>
    <name evidence="3" type="ORF">Tco_0910613</name>
</gene>
<dbReference type="Proteomes" id="UP001151760">
    <property type="component" value="Unassembled WGS sequence"/>
</dbReference>
<organism evidence="3 4">
    <name type="scientific">Tanacetum coccineum</name>
    <dbReference type="NCBI Taxonomy" id="301880"/>
    <lineage>
        <taxon>Eukaryota</taxon>
        <taxon>Viridiplantae</taxon>
        <taxon>Streptophyta</taxon>
        <taxon>Embryophyta</taxon>
        <taxon>Tracheophyta</taxon>
        <taxon>Spermatophyta</taxon>
        <taxon>Magnoliopsida</taxon>
        <taxon>eudicotyledons</taxon>
        <taxon>Gunneridae</taxon>
        <taxon>Pentapetalae</taxon>
        <taxon>asterids</taxon>
        <taxon>campanulids</taxon>
        <taxon>Asterales</taxon>
        <taxon>Asteraceae</taxon>
        <taxon>Asteroideae</taxon>
        <taxon>Anthemideae</taxon>
        <taxon>Anthemidinae</taxon>
        <taxon>Tanacetum</taxon>
    </lineage>
</organism>
<accession>A0ABQ5CTU3</accession>
<comment type="similarity">
    <text evidence="1">Belongs to the PI3/PI4-kinase family. Type III PI4K subfamily.</text>
</comment>
<feature type="domain" description="PI4-kinase N-terminal" evidence="2">
    <location>
        <begin position="73"/>
        <end position="105"/>
    </location>
</feature>
<evidence type="ECO:0000256" key="1">
    <source>
        <dbReference type="ARBA" id="ARBA00006209"/>
    </source>
</evidence>
<reference evidence="3" key="1">
    <citation type="journal article" date="2022" name="Int. J. Mol. Sci.">
        <title>Draft Genome of Tanacetum Coccineum: Genomic Comparison of Closely Related Tanacetum-Family Plants.</title>
        <authorList>
            <person name="Yamashiro T."/>
            <person name="Shiraishi A."/>
            <person name="Nakayama K."/>
            <person name="Satake H."/>
        </authorList>
    </citation>
    <scope>NUCLEOTIDE SEQUENCE</scope>
</reference>
<name>A0ABQ5CTU3_9ASTR</name>
<evidence type="ECO:0000259" key="2">
    <source>
        <dbReference type="Pfam" id="PF19274"/>
    </source>
</evidence>
<protein>
    <recommendedName>
        <fullName evidence="2">PI4-kinase N-terminal domain-containing protein</fullName>
    </recommendedName>
</protein>
<comment type="caution">
    <text evidence="3">The sequence shown here is derived from an EMBL/GenBank/DDBJ whole genome shotgun (WGS) entry which is preliminary data.</text>
</comment>
<dbReference type="EMBL" id="BQNB010014617">
    <property type="protein sequence ID" value="GJT30338.1"/>
    <property type="molecule type" value="Genomic_DNA"/>
</dbReference>
<reference evidence="3" key="2">
    <citation type="submission" date="2022-01" db="EMBL/GenBank/DDBJ databases">
        <authorList>
            <person name="Yamashiro T."/>
            <person name="Shiraishi A."/>
            <person name="Satake H."/>
            <person name="Nakayama K."/>
        </authorList>
    </citation>
    <scope>NUCLEOTIDE SEQUENCE</scope>
</reference>